<feature type="region of interest" description="Disordered" evidence="1">
    <location>
        <begin position="221"/>
        <end position="262"/>
    </location>
</feature>
<gene>
    <name evidence="2" type="ORF">HO173_001570</name>
</gene>
<name>A0A8H6G3U9_9LECA</name>
<protein>
    <submittedName>
        <fullName evidence="2">Uncharacterized protein</fullName>
    </submittedName>
</protein>
<evidence type="ECO:0000313" key="2">
    <source>
        <dbReference type="EMBL" id="KAF6239962.1"/>
    </source>
</evidence>
<dbReference type="EMBL" id="JACCJC010000004">
    <property type="protein sequence ID" value="KAF6239962.1"/>
    <property type="molecule type" value="Genomic_DNA"/>
</dbReference>
<dbReference type="AlphaFoldDB" id="A0A8H6G3U9"/>
<keyword evidence="3" id="KW-1185">Reference proteome</keyword>
<dbReference type="Proteomes" id="UP000578531">
    <property type="component" value="Unassembled WGS sequence"/>
</dbReference>
<feature type="compositionally biased region" description="Basic and acidic residues" evidence="1">
    <location>
        <begin position="469"/>
        <end position="479"/>
    </location>
</feature>
<feature type="region of interest" description="Disordered" evidence="1">
    <location>
        <begin position="1"/>
        <end position="77"/>
    </location>
</feature>
<evidence type="ECO:0000313" key="3">
    <source>
        <dbReference type="Proteomes" id="UP000578531"/>
    </source>
</evidence>
<dbReference type="GeneID" id="59283244"/>
<feature type="region of interest" description="Disordered" evidence="1">
    <location>
        <begin position="314"/>
        <end position="334"/>
    </location>
</feature>
<organism evidence="2 3">
    <name type="scientific">Letharia columbiana</name>
    <dbReference type="NCBI Taxonomy" id="112416"/>
    <lineage>
        <taxon>Eukaryota</taxon>
        <taxon>Fungi</taxon>
        <taxon>Dikarya</taxon>
        <taxon>Ascomycota</taxon>
        <taxon>Pezizomycotina</taxon>
        <taxon>Lecanoromycetes</taxon>
        <taxon>OSLEUM clade</taxon>
        <taxon>Lecanoromycetidae</taxon>
        <taxon>Lecanorales</taxon>
        <taxon>Lecanorineae</taxon>
        <taxon>Parmeliaceae</taxon>
        <taxon>Letharia</taxon>
    </lineage>
</organism>
<evidence type="ECO:0000256" key="1">
    <source>
        <dbReference type="SAM" id="MobiDB-lite"/>
    </source>
</evidence>
<feature type="compositionally biased region" description="Basic and acidic residues" evidence="1">
    <location>
        <begin position="40"/>
        <end position="68"/>
    </location>
</feature>
<proteinExistence type="predicted"/>
<feature type="compositionally biased region" description="Polar residues" evidence="1">
    <location>
        <begin position="1"/>
        <end position="19"/>
    </location>
</feature>
<accession>A0A8H6G3U9</accession>
<feature type="region of interest" description="Disordered" evidence="1">
    <location>
        <begin position="469"/>
        <end position="507"/>
    </location>
</feature>
<reference evidence="2 3" key="1">
    <citation type="journal article" date="2020" name="Genomics">
        <title>Complete, high-quality genomes from long-read metagenomic sequencing of two wolf lichen thalli reveals enigmatic genome architecture.</title>
        <authorList>
            <person name="McKenzie S.K."/>
            <person name="Walston R.F."/>
            <person name="Allen J.L."/>
        </authorList>
    </citation>
    <scope>NUCLEOTIDE SEQUENCE [LARGE SCALE GENOMIC DNA]</scope>
    <source>
        <strain evidence="2">WasteWater2</strain>
    </source>
</reference>
<sequence>MSHQDSNPSSQSLQRSGASKSAPYRDDKFDTSRNMNGKRSQGDLREDQVEAPRKRARLDGDHHSERVESQQPSNPMTKILNPTQEQEFVDGPGHIVFTDERGKRCPAICFNKALLNTFTRIAVISREVQERDGAIQKAQLELEQIKSSNQSAGIETAKRTVEEAIKTQEHIEAGIPELVEARRRRDSLAQENKWSKLILENSREVAQFVIEQLLNSENLLNIPTTSKPQEPSEVNKDDSAEPAPVPQETVHDTQRSNVSDSSLASYTTRLQSLVNIEEQMTPRQLALRHFRFAADELDYRKGKLTFMQEEYAQAEAANRRHHHEQYPDRPASTTQTDIDLQVLQEKQKATRMVIVAEEAYDRTEQHAEALGLGDILADPHAFYWGENHNEFPLRITRSPPSVFPVNRSRIEAWMASIPDSAVVVPERQEDAELAGGDDWEAKSVEIFESVSVVACDMYRKKIDKWQELSGRFREGEGEGRSPGNVRRNPRRSCRGRQSPGESPRVRS</sequence>
<dbReference type="RefSeq" id="XP_037169231.1">
    <property type="nucleotide sequence ID" value="XM_037303509.1"/>
</dbReference>
<dbReference type="OrthoDB" id="5391053at2759"/>
<comment type="caution">
    <text evidence="2">The sequence shown here is derived from an EMBL/GenBank/DDBJ whole genome shotgun (WGS) entry which is preliminary data.</text>
</comment>